<protein>
    <recommendedName>
        <fullName evidence="4">DUF4381 domain-containing protein</fullName>
    </recommendedName>
</protein>
<keyword evidence="3" id="KW-1185">Reference proteome</keyword>
<gene>
    <name evidence="2" type="ORF">BXT89_02175</name>
</gene>
<keyword evidence="1" id="KW-1133">Transmembrane helix</keyword>
<dbReference type="STRING" id="254161.SAMN05216256_11077"/>
<sequence length="153" mass="17634">MSSPLQGSLLMPGAPPPISWWPPAPGWLLLAAVLLALAVLMPLLLVLNRKRQRRRLKAQRIIWEVSDSLPDQDWLAALNTQLKRHLKARGEASATRLYGQAWVDYLCRHYPRPRSDLLAPLGHALYQAELQLSPQQRRSLQRELLRWIRYNHA</sequence>
<evidence type="ECO:0000256" key="1">
    <source>
        <dbReference type="SAM" id="Phobius"/>
    </source>
</evidence>
<feature type="transmembrane region" description="Helical" evidence="1">
    <location>
        <begin position="27"/>
        <end position="47"/>
    </location>
</feature>
<evidence type="ECO:0008006" key="4">
    <source>
        <dbReference type="Google" id="ProtNLM"/>
    </source>
</evidence>
<proteinExistence type="predicted"/>
<dbReference type="Proteomes" id="UP000242847">
    <property type="component" value="Unassembled WGS sequence"/>
</dbReference>
<comment type="caution">
    <text evidence="2">The sequence shown here is derived from an EMBL/GenBank/DDBJ whole genome shotgun (WGS) entry which is preliminary data.</text>
</comment>
<keyword evidence="1" id="KW-0472">Membrane</keyword>
<dbReference type="Pfam" id="PF14316">
    <property type="entry name" value="DUF4381"/>
    <property type="match status" value="1"/>
</dbReference>
<accession>A0A1S8DJD3</accession>
<reference evidence="2 3" key="1">
    <citation type="submission" date="2017-01" db="EMBL/GenBank/DDBJ databases">
        <title>Draft genome sequence of Pseudomonas pachastrellae type strain CCUG 46540T from a deep sea.</title>
        <authorList>
            <person name="Gomila M."/>
            <person name="Mulet M."/>
            <person name="Lalucat J."/>
            <person name="Garcia-Valdes E."/>
        </authorList>
    </citation>
    <scope>NUCLEOTIDE SEQUENCE [LARGE SCALE GENOMIC DNA]</scope>
    <source>
        <strain evidence="2 3">CCUG 46540</strain>
    </source>
</reference>
<name>A0A1S8DJD3_9GAMM</name>
<dbReference type="RefSeq" id="WP_083724225.1">
    <property type="nucleotide sequence ID" value="NZ_FOUD01000010.1"/>
</dbReference>
<dbReference type="EMBL" id="MUBC01000003">
    <property type="protein sequence ID" value="ONM45503.1"/>
    <property type="molecule type" value="Genomic_DNA"/>
</dbReference>
<dbReference type="AlphaFoldDB" id="A0A1S8DJD3"/>
<dbReference type="OrthoDB" id="7031458at2"/>
<keyword evidence="1" id="KW-0812">Transmembrane</keyword>
<evidence type="ECO:0000313" key="2">
    <source>
        <dbReference type="EMBL" id="ONM45503.1"/>
    </source>
</evidence>
<organism evidence="2 3">
    <name type="scientific">Halopseudomonas pachastrellae</name>
    <dbReference type="NCBI Taxonomy" id="254161"/>
    <lineage>
        <taxon>Bacteria</taxon>
        <taxon>Pseudomonadati</taxon>
        <taxon>Pseudomonadota</taxon>
        <taxon>Gammaproteobacteria</taxon>
        <taxon>Pseudomonadales</taxon>
        <taxon>Pseudomonadaceae</taxon>
        <taxon>Halopseudomonas</taxon>
    </lineage>
</organism>
<dbReference type="InterPro" id="IPR025489">
    <property type="entry name" value="DUF4381"/>
</dbReference>
<evidence type="ECO:0000313" key="3">
    <source>
        <dbReference type="Proteomes" id="UP000242847"/>
    </source>
</evidence>